<keyword evidence="2" id="KW-1185">Reference proteome</keyword>
<name>A0AAE9Y9Z9_9CAUD</name>
<organism evidence="1 2">
    <name type="scientific">Bacillus phage BC-5</name>
    <dbReference type="NCBI Taxonomy" id="3020389"/>
    <lineage>
        <taxon>Viruses</taxon>
        <taxon>Duplodnaviria</taxon>
        <taxon>Heunggongvirae</taxon>
        <taxon>Uroviricota</taxon>
        <taxon>Caudoviricetes</taxon>
        <taxon>Salasmaviridae</taxon>
        <taxon>Northropvirinae</taxon>
        <taxon>Hemphillvirus</taxon>
        <taxon>Hemphillvirus bece5</taxon>
    </lineage>
</organism>
<dbReference type="Proteomes" id="UP001219433">
    <property type="component" value="Segment"/>
</dbReference>
<sequence>MEYIITYCKFDYSEPSKEVVCKDLKEVQKSMSENLKNNFIIAKMVVEHY</sequence>
<evidence type="ECO:0000313" key="2">
    <source>
        <dbReference type="Proteomes" id="UP001219433"/>
    </source>
</evidence>
<evidence type="ECO:0000313" key="1">
    <source>
        <dbReference type="EMBL" id="WCR32933.1"/>
    </source>
</evidence>
<accession>A0AAE9Y9Z9</accession>
<dbReference type="EMBL" id="OQ187816">
    <property type="protein sequence ID" value="WCR32933.1"/>
    <property type="molecule type" value="Genomic_DNA"/>
</dbReference>
<proteinExistence type="predicted"/>
<reference evidence="1" key="1">
    <citation type="submission" date="2023-01" db="EMBL/GenBank/DDBJ databases">
        <authorList>
            <person name="Liu Y."/>
            <person name="Sun Z."/>
        </authorList>
    </citation>
    <scope>NUCLEOTIDE SEQUENCE</scope>
</reference>
<gene>
    <name evidence="1" type="ORF">BC5_0020</name>
</gene>
<protein>
    <submittedName>
        <fullName evidence="1">Uncharacterized protein</fullName>
    </submittedName>
</protein>